<evidence type="ECO:0000256" key="2">
    <source>
        <dbReference type="SAM" id="MobiDB-lite"/>
    </source>
</evidence>
<feature type="coiled-coil region" evidence="1">
    <location>
        <begin position="50"/>
        <end position="77"/>
    </location>
</feature>
<dbReference type="Proteomes" id="UP000681075">
    <property type="component" value="Unassembled WGS sequence"/>
</dbReference>
<dbReference type="AlphaFoldDB" id="A0A8S8XKH1"/>
<dbReference type="Pfam" id="PF09849">
    <property type="entry name" value="DUF2076"/>
    <property type="match status" value="1"/>
</dbReference>
<dbReference type="EMBL" id="BOPV01000001">
    <property type="protein sequence ID" value="GIL41290.1"/>
    <property type="molecule type" value="Genomic_DNA"/>
</dbReference>
<feature type="region of interest" description="Disordered" evidence="2">
    <location>
        <begin position="94"/>
        <end position="127"/>
    </location>
</feature>
<sequence>MTPQERDLLTNLVDRLRAAPPQQKDAEAEQLIRDAVRLVPDAPYLLAQTVLMQDFALNQAQQRIQELERQAAQPQQSGGGSFLGGLLGGGAARAAQPAPAAGPWGAAPQQQQPQYAPQAQAFAPQGQQPSFLRSAATTAVGIAGGALLFQGLSSMFGGHQAFAQGVSSTPGLGETVVNNYYGDSGAGGGGDRFLDDRSSGGSSSSDFDTASDSSDSFDSGGSDDWA</sequence>
<evidence type="ECO:0000313" key="3">
    <source>
        <dbReference type="EMBL" id="GIL41290.1"/>
    </source>
</evidence>
<proteinExistence type="predicted"/>
<evidence type="ECO:0008006" key="5">
    <source>
        <dbReference type="Google" id="ProtNLM"/>
    </source>
</evidence>
<keyword evidence="4" id="KW-1185">Reference proteome</keyword>
<evidence type="ECO:0000313" key="4">
    <source>
        <dbReference type="Proteomes" id="UP000681075"/>
    </source>
</evidence>
<protein>
    <recommendedName>
        <fullName evidence="5">ABC transporter substrate-binding protein</fullName>
    </recommendedName>
</protein>
<keyword evidence="1" id="KW-0175">Coiled coil</keyword>
<dbReference type="InterPro" id="IPR018648">
    <property type="entry name" value="DUF2076"/>
</dbReference>
<comment type="caution">
    <text evidence="3">The sequence shown here is derived from an EMBL/GenBank/DDBJ whole genome shotgun (WGS) entry which is preliminary data.</text>
</comment>
<evidence type="ECO:0000256" key="1">
    <source>
        <dbReference type="SAM" id="Coils"/>
    </source>
</evidence>
<feature type="compositionally biased region" description="Low complexity" evidence="2">
    <location>
        <begin position="199"/>
        <end position="226"/>
    </location>
</feature>
<feature type="region of interest" description="Disordered" evidence="2">
    <location>
        <begin position="184"/>
        <end position="226"/>
    </location>
</feature>
<dbReference type="RefSeq" id="WP_420244722.1">
    <property type="nucleotide sequence ID" value="NZ_BOPV01000001.1"/>
</dbReference>
<gene>
    <name evidence="3" type="ORF">TMPK1_35270</name>
</gene>
<name>A0A8S8XKH1_9PROT</name>
<organism evidence="3 4">
    <name type="scientific">Roseiterribacter gracilis</name>
    <dbReference type="NCBI Taxonomy" id="2812848"/>
    <lineage>
        <taxon>Bacteria</taxon>
        <taxon>Pseudomonadati</taxon>
        <taxon>Pseudomonadota</taxon>
        <taxon>Alphaproteobacteria</taxon>
        <taxon>Rhodospirillales</taxon>
        <taxon>Roseiterribacteraceae</taxon>
        <taxon>Roseiterribacter</taxon>
    </lineage>
</organism>
<reference evidence="3" key="1">
    <citation type="submission" date="2021-02" db="EMBL/GenBank/DDBJ databases">
        <title>Genome sequence of Rhodospirillales sp. strain TMPK1 isolated from soil.</title>
        <authorList>
            <person name="Nakai R."/>
            <person name="Kusada H."/>
            <person name="Tamaki H."/>
        </authorList>
    </citation>
    <scope>NUCLEOTIDE SEQUENCE</scope>
    <source>
        <strain evidence="3">TMPK1</strain>
    </source>
</reference>
<accession>A0A8S8XKH1</accession>